<accession>A0A834VZ97</accession>
<dbReference type="Proteomes" id="UP000634136">
    <property type="component" value="Unassembled WGS sequence"/>
</dbReference>
<dbReference type="AlphaFoldDB" id="A0A834VZ97"/>
<evidence type="ECO:0000313" key="1">
    <source>
        <dbReference type="EMBL" id="KAF7803703.1"/>
    </source>
</evidence>
<gene>
    <name evidence="1" type="ORF">G2W53_042814</name>
</gene>
<organism evidence="1 2">
    <name type="scientific">Senna tora</name>
    <dbReference type="NCBI Taxonomy" id="362788"/>
    <lineage>
        <taxon>Eukaryota</taxon>
        <taxon>Viridiplantae</taxon>
        <taxon>Streptophyta</taxon>
        <taxon>Embryophyta</taxon>
        <taxon>Tracheophyta</taxon>
        <taxon>Spermatophyta</taxon>
        <taxon>Magnoliopsida</taxon>
        <taxon>eudicotyledons</taxon>
        <taxon>Gunneridae</taxon>
        <taxon>Pentapetalae</taxon>
        <taxon>rosids</taxon>
        <taxon>fabids</taxon>
        <taxon>Fabales</taxon>
        <taxon>Fabaceae</taxon>
        <taxon>Caesalpinioideae</taxon>
        <taxon>Cassia clade</taxon>
        <taxon>Senna</taxon>
    </lineage>
</organism>
<comment type="caution">
    <text evidence="1">The sequence shown here is derived from an EMBL/GenBank/DDBJ whole genome shotgun (WGS) entry which is preliminary data.</text>
</comment>
<reference evidence="1" key="1">
    <citation type="submission" date="2020-09" db="EMBL/GenBank/DDBJ databases">
        <title>Genome-Enabled Discovery of Anthraquinone Biosynthesis in Senna tora.</title>
        <authorList>
            <person name="Kang S.-H."/>
            <person name="Pandey R.P."/>
            <person name="Lee C.-M."/>
            <person name="Sim J.-S."/>
            <person name="Jeong J.-T."/>
            <person name="Choi B.-S."/>
            <person name="Jung M."/>
            <person name="Ginzburg D."/>
            <person name="Zhao K."/>
            <person name="Won S.Y."/>
            <person name="Oh T.-J."/>
            <person name="Yu Y."/>
            <person name="Kim N.-H."/>
            <person name="Lee O.R."/>
            <person name="Lee T.-H."/>
            <person name="Bashyal P."/>
            <person name="Kim T.-S."/>
            <person name="Lee W.-H."/>
            <person name="Kawkins C."/>
            <person name="Kim C.-K."/>
            <person name="Kim J.S."/>
            <person name="Ahn B.O."/>
            <person name="Rhee S.Y."/>
            <person name="Sohng J.K."/>
        </authorList>
    </citation>
    <scope>NUCLEOTIDE SEQUENCE</scope>
    <source>
        <tissue evidence="1">Leaf</tissue>
    </source>
</reference>
<keyword evidence="2" id="KW-1185">Reference proteome</keyword>
<protein>
    <submittedName>
        <fullName evidence="1">Uncharacterized protein</fullName>
    </submittedName>
</protein>
<dbReference type="EMBL" id="JAAIUW010000013">
    <property type="protein sequence ID" value="KAF7803703.1"/>
    <property type="molecule type" value="Genomic_DNA"/>
</dbReference>
<sequence>MTSSPFKLALEGEACSVLGPEIRMEASQPLTKQSWKCNLSKPAATEGLDLKNVRCSYNFWLSGKHSIGIRAKITGSILNRAITELGRDC</sequence>
<evidence type="ECO:0000313" key="2">
    <source>
        <dbReference type="Proteomes" id="UP000634136"/>
    </source>
</evidence>
<proteinExistence type="predicted"/>
<name>A0A834VZ97_9FABA</name>